<evidence type="ECO:0000256" key="1">
    <source>
        <dbReference type="ARBA" id="ARBA00022849"/>
    </source>
</evidence>
<dbReference type="InterPro" id="IPR001845">
    <property type="entry name" value="HTH_ArsR_DNA-bd_dom"/>
</dbReference>
<dbReference type="PROSITE" id="PS00846">
    <property type="entry name" value="HTH_ARSR_1"/>
    <property type="match status" value="1"/>
</dbReference>
<dbReference type="Proteomes" id="UP000055136">
    <property type="component" value="Chromosome"/>
</dbReference>
<dbReference type="InterPro" id="IPR051081">
    <property type="entry name" value="HTH_MetalResp_TranReg"/>
</dbReference>
<dbReference type="Gene3D" id="1.10.10.10">
    <property type="entry name" value="Winged helix-like DNA-binding domain superfamily/Winged helix DNA-binding domain"/>
    <property type="match status" value="1"/>
</dbReference>
<dbReference type="PANTHER" id="PTHR33154:SF18">
    <property type="entry name" value="ARSENICAL RESISTANCE OPERON REPRESSOR"/>
    <property type="match status" value="1"/>
</dbReference>
<evidence type="ECO:0000259" key="5">
    <source>
        <dbReference type="PROSITE" id="PS50987"/>
    </source>
</evidence>
<protein>
    <submittedName>
        <fullName evidence="6">ArsR family transcriptional regulator</fullName>
    </submittedName>
</protein>
<dbReference type="PROSITE" id="PS50987">
    <property type="entry name" value="HTH_ARSR_2"/>
    <property type="match status" value="1"/>
</dbReference>
<dbReference type="EMBL" id="CP013099">
    <property type="protein sequence ID" value="ALP53681.1"/>
    <property type="molecule type" value="Genomic_DNA"/>
</dbReference>
<dbReference type="SUPFAM" id="SSF46785">
    <property type="entry name" value="Winged helix' DNA-binding domain"/>
    <property type="match status" value="1"/>
</dbReference>
<feature type="domain" description="HTH arsR-type" evidence="5">
    <location>
        <begin position="33"/>
        <end position="127"/>
    </location>
</feature>
<dbReference type="STRING" id="1748243.Tel_11335"/>
<keyword evidence="1" id="KW-0059">Arsenical resistance</keyword>
<dbReference type="PANTHER" id="PTHR33154">
    <property type="entry name" value="TRANSCRIPTIONAL REGULATOR, ARSR FAMILY"/>
    <property type="match status" value="1"/>
</dbReference>
<dbReference type="InterPro" id="IPR036388">
    <property type="entry name" value="WH-like_DNA-bd_sf"/>
</dbReference>
<dbReference type="PRINTS" id="PR00778">
    <property type="entry name" value="HTHARSR"/>
</dbReference>
<reference evidence="6" key="1">
    <citation type="submission" date="2015-10" db="EMBL/GenBank/DDBJ databases">
        <title>Description of Candidatus Tenderia electrophaga gen. nov, sp. nov., an Uncultivated Electroautotroph from a Biocathode Enrichment.</title>
        <authorList>
            <person name="Eddie B.J."/>
            <person name="Malanoski A.P."/>
            <person name="Wang Z."/>
            <person name="Hall R.J."/>
            <person name="Oh S.D."/>
            <person name="Heiner C."/>
            <person name="Lin B."/>
            <person name="Strycharz-Glaven S.M."/>
        </authorList>
    </citation>
    <scope>NUCLEOTIDE SEQUENCE [LARGE SCALE GENOMIC DNA]</scope>
    <source>
        <strain evidence="6">NRL1</strain>
    </source>
</reference>
<name>A0A0S2TEV5_9GAMM</name>
<dbReference type="GO" id="GO:0003700">
    <property type="term" value="F:DNA-binding transcription factor activity"/>
    <property type="evidence" value="ECO:0007669"/>
    <property type="project" value="InterPro"/>
</dbReference>
<dbReference type="AlphaFoldDB" id="A0A0S2TEV5"/>
<evidence type="ECO:0000256" key="3">
    <source>
        <dbReference type="ARBA" id="ARBA00023125"/>
    </source>
</evidence>
<evidence type="ECO:0000256" key="4">
    <source>
        <dbReference type="ARBA" id="ARBA00023163"/>
    </source>
</evidence>
<dbReference type="Pfam" id="PF01022">
    <property type="entry name" value="HTH_5"/>
    <property type="match status" value="1"/>
</dbReference>
<dbReference type="SMART" id="SM00418">
    <property type="entry name" value="HTH_ARSR"/>
    <property type="match status" value="1"/>
</dbReference>
<sequence>MKKVSPLVSQDEVCKVPCFDQDKVAAVKARLAEDEERLPQLAEFYKLLGNPRRLKILLALAEGELCVCDIAHVLGLSVAATSHQLKLLRDQGWLGKRDDGKMVYYHLKVDDLLKALQGDLAMMEKRLG</sequence>
<keyword evidence="2" id="KW-0805">Transcription regulation</keyword>
<dbReference type="InterPro" id="IPR011991">
    <property type="entry name" value="ArsR-like_HTH"/>
</dbReference>
<evidence type="ECO:0000313" key="6">
    <source>
        <dbReference type="EMBL" id="ALP53681.1"/>
    </source>
</evidence>
<dbReference type="NCBIfam" id="NF033788">
    <property type="entry name" value="HTH_metalloreg"/>
    <property type="match status" value="1"/>
</dbReference>
<evidence type="ECO:0000256" key="2">
    <source>
        <dbReference type="ARBA" id="ARBA00023015"/>
    </source>
</evidence>
<keyword evidence="4" id="KW-0804">Transcription</keyword>
<dbReference type="GO" id="GO:0046685">
    <property type="term" value="P:response to arsenic-containing substance"/>
    <property type="evidence" value="ECO:0007669"/>
    <property type="project" value="UniProtKB-KW"/>
</dbReference>
<dbReference type="KEGG" id="tee:Tel_11335"/>
<evidence type="ECO:0000313" key="7">
    <source>
        <dbReference type="Proteomes" id="UP000055136"/>
    </source>
</evidence>
<keyword evidence="7" id="KW-1185">Reference proteome</keyword>
<accession>A0A0S2TEV5</accession>
<gene>
    <name evidence="6" type="ORF">Tel_11335</name>
</gene>
<keyword evidence="3" id="KW-0238">DNA-binding</keyword>
<dbReference type="InterPro" id="IPR036390">
    <property type="entry name" value="WH_DNA-bd_sf"/>
</dbReference>
<dbReference type="InterPro" id="IPR018334">
    <property type="entry name" value="ArsR_HTH"/>
</dbReference>
<organism evidence="6 7">
    <name type="scientific">Candidatus Tenderia electrophaga</name>
    <dbReference type="NCBI Taxonomy" id="1748243"/>
    <lineage>
        <taxon>Bacteria</taxon>
        <taxon>Pseudomonadati</taxon>
        <taxon>Pseudomonadota</taxon>
        <taxon>Gammaproteobacteria</taxon>
        <taxon>Candidatus Tenderiales</taxon>
        <taxon>Candidatus Tenderiaceae</taxon>
        <taxon>Candidatus Tenderia</taxon>
    </lineage>
</organism>
<dbReference type="GO" id="GO:0003677">
    <property type="term" value="F:DNA binding"/>
    <property type="evidence" value="ECO:0007669"/>
    <property type="project" value="UniProtKB-KW"/>
</dbReference>
<proteinExistence type="predicted"/>
<dbReference type="CDD" id="cd00090">
    <property type="entry name" value="HTH_ARSR"/>
    <property type="match status" value="1"/>
</dbReference>